<proteinExistence type="predicted"/>
<evidence type="ECO:0000313" key="1">
    <source>
        <dbReference type="EMBL" id="QKD46317.1"/>
    </source>
</evidence>
<evidence type="ECO:0000313" key="2">
    <source>
        <dbReference type="Proteomes" id="UP000500755"/>
    </source>
</evidence>
<organism evidence="1 2">
    <name type="scientific">Alicycliphilus denitrificans</name>
    <dbReference type="NCBI Taxonomy" id="179636"/>
    <lineage>
        <taxon>Bacteria</taxon>
        <taxon>Pseudomonadati</taxon>
        <taxon>Pseudomonadota</taxon>
        <taxon>Betaproteobacteria</taxon>
        <taxon>Burkholderiales</taxon>
        <taxon>Comamonadaceae</taxon>
        <taxon>Alicycliphilus</taxon>
    </lineage>
</organism>
<protein>
    <submittedName>
        <fullName evidence="1">Uncharacterized protein</fullName>
    </submittedName>
</protein>
<dbReference type="RefSeq" id="WP_013519574.1">
    <property type="nucleotide sequence ID" value="NZ_CP051298.1"/>
</dbReference>
<dbReference type="EMBL" id="CP051298">
    <property type="protein sequence ID" value="QKD46317.1"/>
    <property type="molecule type" value="Genomic_DNA"/>
</dbReference>
<dbReference type="Proteomes" id="UP000500755">
    <property type="component" value="Chromosome"/>
</dbReference>
<sequence length="46" mass="5271">MEERLELLKEMAENLAWPALGLLEPQAEPLARETVDLEVDRVILLL</sequence>
<reference evidence="1 2" key="1">
    <citation type="submission" date="2020-05" db="EMBL/GenBank/DDBJ databases">
        <title>Complete genome sequence of Alicycliphilus denitrificans DP3.</title>
        <authorList>
            <person name="Chen X."/>
        </authorList>
    </citation>
    <scope>NUCLEOTIDE SEQUENCE [LARGE SCALE GENOMIC DNA]</scope>
    <source>
        <strain evidence="1 2">DP3</strain>
    </source>
</reference>
<accession>A0A859A051</accession>
<gene>
    <name evidence="1" type="ORF">HF896_13440</name>
</gene>
<name>A0A859A051_9BURK</name>
<dbReference type="AlphaFoldDB" id="A0A859A051"/>